<evidence type="ECO:0000313" key="1">
    <source>
        <dbReference type="EMBL" id="RZU35218.1"/>
    </source>
</evidence>
<dbReference type="EMBL" id="SHKW01000003">
    <property type="protein sequence ID" value="RZU35218.1"/>
    <property type="molecule type" value="Genomic_DNA"/>
</dbReference>
<proteinExistence type="predicted"/>
<accession>A0A4Q7YE26</accession>
<name>A0A4Q7YE26_9BACT</name>
<protein>
    <submittedName>
        <fullName evidence="1">Uncharacterized protein</fullName>
    </submittedName>
</protein>
<dbReference type="Proteomes" id="UP000292958">
    <property type="component" value="Unassembled WGS sequence"/>
</dbReference>
<gene>
    <name evidence="1" type="ORF">BDD14_5978</name>
</gene>
<organism evidence="1 2">
    <name type="scientific">Edaphobacter modestus</name>
    <dbReference type="NCBI Taxonomy" id="388466"/>
    <lineage>
        <taxon>Bacteria</taxon>
        <taxon>Pseudomonadati</taxon>
        <taxon>Acidobacteriota</taxon>
        <taxon>Terriglobia</taxon>
        <taxon>Terriglobales</taxon>
        <taxon>Acidobacteriaceae</taxon>
        <taxon>Edaphobacter</taxon>
    </lineage>
</organism>
<evidence type="ECO:0000313" key="2">
    <source>
        <dbReference type="Proteomes" id="UP000292958"/>
    </source>
</evidence>
<reference evidence="1 2" key="1">
    <citation type="submission" date="2019-02" db="EMBL/GenBank/DDBJ databases">
        <title>Genomic Encyclopedia of Archaeal and Bacterial Type Strains, Phase II (KMG-II): from individual species to whole genera.</title>
        <authorList>
            <person name="Goeker M."/>
        </authorList>
    </citation>
    <scope>NUCLEOTIDE SEQUENCE [LARGE SCALE GENOMIC DNA]</scope>
    <source>
        <strain evidence="1 2">DSM 18101</strain>
    </source>
</reference>
<dbReference type="AlphaFoldDB" id="A0A4Q7YE26"/>
<keyword evidence="2" id="KW-1185">Reference proteome</keyword>
<comment type="caution">
    <text evidence="1">The sequence shown here is derived from an EMBL/GenBank/DDBJ whole genome shotgun (WGS) entry which is preliminary data.</text>
</comment>
<sequence length="48" mass="5342">MKLNDIEIAHSMRATSGVKAYVYGTPTLCVLNDRMLGRSVETRLVSDE</sequence>